<dbReference type="EMBL" id="JARRAF010000022">
    <property type="protein sequence ID" value="MDK2125677.1"/>
    <property type="molecule type" value="Genomic_DNA"/>
</dbReference>
<evidence type="ECO:0000256" key="3">
    <source>
        <dbReference type="ARBA" id="ARBA00022691"/>
    </source>
</evidence>
<evidence type="ECO:0000256" key="2">
    <source>
        <dbReference type="ARBA" id="ARBA00022485"/>
    </source>
</evidence>
<dbReference type="Gene3D" id="3.20.20.70">
    <property type="entry name" value="Aldolase class I"/>
    <property type="match status" value="1"/>
</dbReference>
<dbReference type="SFLD" id="SFLDG01067">
    <property type="entry name" value="SPASM/twitch_domain_containing"/>
    <property type="match status" value="1"/>
</dbReference>
<evidence type="ECO:0000256" key="5">
    <source>
        <dbReference type="ARBA" id="ARBA00023004"/>
    </source>
</evidence>
<dbReference type="InterPro" id="IPR034457">
    <property type="entry name" value="Organic_radical-activating"/>
</dbReference>
<proteinExistence type="predicted"/>
<evidence type="ECO:0000256" key="1">
    <source>
        <dbReference type="ARBA" id="ARBA00001966"/>
    </source>
</evidence>
<dbReference type="InterPro" id="IPR012840">
    <property type="entry name" value="NrdG2"/>
</dbReference>
<keyword evidence="4" id="KW-0479">Metal-binding</keyword>
<evidence type="ECO:0000256" key="6">
    <source>
        <dbReference type="ARBA" id="ARBA00023014"/>
    </source>
</evidence>
<keyword evidence="9" id="KW-1185">Reference proteome</keyword>
<dbReference type="Pfam" id="PF04055">
    <property type="entry name" value="Radical_SAM"/>
    <property type="match status" value="1"/>
</dbReference>
<dbReference type="InterPro" id="IPR013785">
    <property type="entry name" value="Aldolase_TIM"/>
</dbReference>
<dbReference type="InterPro" id="IPR007197">
    <property type="entry name" value="rSAM"/>
</dbReference>
<comment type="caution">
    <text evidence="8">The sequence shown here is derived from an EMBL/GenBank/DDBJ whole genome shotgun (WGS) entry which is preliminary data.</text>
</comment>
<evidence type="ECO:0000256" key="4">
    <source>
        <dbReference type="ARBA" id="ARBA00022723"/>
    </source>
</evidence>
<reference evidence="8" key="1">
    <citation type="submission" date="2023-03" db="EMBL/GenBank/DDBJ databases">
        <title>Chitinimonas shenzhenensis gen. nov., sp. nov., a novel member of family Burkholderiaceae isolated from activated sludge collected in Shen Zhen, China.</title>
        <authorList>
            <person name="Wang X."/>
        </authorList>
    </citation>
    <scope>NUCLEOTIDE SEQUENCE</scope>
    <source>
        <strain evidence="8">DQS-5</strain>
    </source>
</reference>
<dbReference type="InterPro" id="IPR058240">
    <property type="entry name" value="rSAM_sf"/>
</dbReference>
<keyword evidence="3" id="KW-0949">S-adenosyl-L-methionine</keyword>
<dbReference type="SFLD" id="SFLDS00029">
    <property type="entry name" value="Radical_SAM"/>
    <property type="match status" value="2"/>
</dbReference>
<comment type="cofactor">
    <cofactor evidence="1">
        <name>[4Fe-4S] cluster</name>
        <dbReference type="ChEBI" id="CHEBI:49883"/>
    </cofactor>
</comment>
<keyword evidence="6" id="KW-0411">Iron-sulfur</keyword>
<accession>A0ABT7E034</accession>
<dbReference type="SUPFAM" id="SSF102114">
    <property type="entry name" value="Radical SAM enzymes"/>
    <property type="match status" value="1"/>
</dbReference>
<evidence type="ECO:0000259" key="7">
    <source>
        <dbReference type="PROSITE" id="PS51918"/>
    </source>
</evidence>
<dbReference type="PANTHER" id="PTHR30352">
    <property type="entry name" value="PYRUVATE FORMATE-LYASE-ACTIVATING ENZYME"/>
    <property type="match status" value="1"/>
</dbReference>
<gene>
    <name evidence="8" type="ORF">PZA18_16605</name>
</gene>
<sequence>MTDTDAYEAARLGGFVPFSSVDWPGKLAAVVFVAGCPWRCGYCHNPHLQNREGHLAWMAIERYLQRRQGLLDGVVFSGGEPTVEPLLPELLQRSRALGFDLALHTAGMYPDRLRQLLPQLDWVGLDIKSDVAGYDALTQRRHSAMPVQASLSALLASRVPFECRTTWHPSWLNESRLFALAQNLAEQGVTQFALQPARPSAWNVPDTVAIPSSHLLDALGRLFEHFEVRHGD</sequence>
<protein>
    <submittedName>
        <fullName evidence="8">Anaerobic ribonucleoside-triphosphate reductase activating protein</fullName>
    </submittedName>
</protein>
<dbReference type="PANTHER" id="PTHR30352:SF13">
    <property type="entry name" value="GLYCYL-RADICAL ENZYME ACTIVATING ENZYME YJJW-RELATED"/>
    <property type="match status" value="1"/>
</dbReference>
<dbReference type="NCBIfam" id="TIGR02495">
    <property type="entry name" value="NrdG2"/>
    <property type="match status" value="1"/>
</dbReference>
<name>A0ABT7E034_9NEIS</name>
<evidence type="ECO:0000313" key="8">
    <source>
        <dbReference type="EMBL" id="MDK2125677.1"/>
    </source>
</evidence>
<dbReference type="PROSITE" id="PS51918">
    <property type="entry name" value="RADICAL_SAM"/>
    <property type="match status" value="1"/>
</dbReference>
<dbReference type="CDD" id="cd01335">
    <property type="entry name" value="Radical_SAM"/>
    <property type="match status" value="1"/>
</dbReference>
<organism evidence="8 9">
    <name type="scientific">Parachitinimonas caeni</name>
    <dbReference type="NCBI Taxonomy" id="3031301"/>
    <lineage>
        <taxon>Bacteria</taxon>
        <taxon>Pseudomonadati</taxon>
        <taxon>Pseudomonadota</taxon>
        <taxon>Betaproteobacteria</taxon>
        <taxon>Neisseriales</taxon>
        <taxon>Chitinibacteraceae</taxon>
        <taxon>Parachitinimonas</taxon>
    </lineage>
</organism>
<evidence type="ECO:0000313" key="9">
    <source>
        <dbReference type="Proteomes" id="UP001172778"/>
    </source>
</evidence>
<dbReference type="RefSeq" id="WP_284101986.1">
    <property type="nucleotide sequence ID" value="NZ_JARRAF010000022.1"/>
</dbReference>
<dbReference type="SFLD" id="SFLDG01094">
    <property type="entry name" value="Uncharacterised_Radical_SAM_Su"/>
    <property type="match status" value="1"/>
</dbReference>
<dbReference type="Proteomes" id="UP001172778">
    <property type="component" value="Unassembled WGS sequence"/>
</dbReference>
<keyword evidence="5" id="KW-0408">Iron</keyword>
<keyword evidence="2" id="KW-0004">4Fe-4S</keyword>
<feature type="domain" description="Radical SAM core" evidence="7">
    <location>
        <begin position="22"/>
        <end position="227"/>
    </location>
</feature>